<sequence>MSRTVESPARREVREALRKIALCIKGLGVDEFNLQQLKNLDGPTYPHVKAVMYNNLVATDSTILCGELLPIFRIMLT</sequence>
<dbReference type="AlphaFoldDB" id="A0A2B7WFL5"/>
<gene>
    <name evidence="1" type="ORF">AJ80_09974</name>
</gene>
<keyword evidence="2" id="KW-1185">Reference proteome</keyword>
<evidence type="ECO:0000313" key="2">
    <source>
        <dbReference type="Proteomes" id="UP000224634"/>
    </source>
</evidence>
<accession>A0A2B7WFL5</accession>
<comment type="caution">
    <text evidence="1">The sequence shown here is derived from an EMBL/GenBank/DDBJ whole genome shotgun (WGS) entry which is preliminary data.</text>
</comment>
<evidence type="ECO:0000313" key="1">
    <source>
        <dbReference type="EMBL" id="PGG95358.1"/>
    </source>
</evidence>
<dbReference type="STRING" id="1447883.A0A2B7WFL5"/>
<dbReference type="EMBL" id="PDNA01000450">
    <property type="protein sequence ID" value="PGG95358.1"/>
    <property type="molecule type" value="Genomic_DNA"/>
</dbReference>
<protein>
    <submittedName>
        <fullName evidence="1">Uncharacterized protein</fullName>
    </submittedName>
</protein>
<dbReference type="OrthoDB" id="4185252at2759"/>
<name>A0A2B7WFL5_POLH7</name>
<organism evidence="1 2">
    <name type="scientific">Polytolypa hystricis (strain UAMH7299)</name>
    <dbReference type="NCBI Taxonomy" id="1447883"/>
    <lineage>
        <taxon>Eukaryota</taxon>
        <taxon>Fungi</taxon>
        <taxon>Dikarya</taxon>
        <taxon>Ascomycota</taxon>
        <taxon>Pezizomycotina</taxon>
        <taxon>Eurotiomycetes</taxon>
        <taxon>Eurotiomycetidae</taxon>
        <taxon>Onygenales</taxon>
        <taxon>Onygenales incertae sedis</taxon>
        <taxon>Polytolypa</taxon>
    </lineage>
</organism>
<dbReference type="Proteomes" id="UP000224634">
    <property type="component" value="Unassembled WGS sequence"/>
</dbReference>
<reference evidence="1 2" key="1">
    <citation type="submission" date="2017-10" db="EMBL/GenBank/DDBJ databases">
        <title>Comparative genomics in systemic dimorphic fungi from Ajellomycetaceae.</title>
        <authorList>
            <person name="Munoz J.F."/>
            <person name="Mcewen J.G."/>
            <person name="Clay O.K."/>
            <person name="Cuomo C.A."/>
        </authorList>
    </citation>
    <scope>NUCLEOTIDE SEQUENCE [LARGE SCALE GENOMIC DNA]</scope>
    <source>
        <strain evidence="1 2">UAMH7299</strain>
    </source>
</reference>
<proteinExistence type="predicted"/>